<dbReference type="InterPro" id="IPR003593">
    <property type="entry name" value="AAA+_ATPase"/>
</dbReference>
<sequence length="1354" mass="149692">MAIPPQDIQVAIPGCAALLSLAILFAQIASEPLVRKRRLARPDNAEPAYAATSTSKTRVLLQILRFVGCLALLVLTALPASRVNCVHEEQRVEGLYILLFSYAYVTIIALISLVTISYRWRAVLKRHMSMVLLVTWLAHVYRNVFPLTTFSETPLDICKGWALWTEISILTVAAIVIPAVNPREYIPVDPKHPMPSPNPEQTASLFSLGFFFFLDPVVFEAYRIPHLPYDRLPPLADDDSIRNLRSVHFKHLDPFSGAKSRNYLFNLIRSFASTNILLWCLSVLTTIPGLLEPIAINGLLKYLEQGKEGTTMRPWFWVLIFFLTPLLETLIVEWYFRVSLQFLVRMEALLTQLVFEHALRIRVKADSSSDSKEKRSSNLIGRINNLVTTDLAVINGARHCIFLISDLPAMIVFYAVFLYTILGWSAFVGIGLTILMAPIPTYISGIVRGYHAERMKKTDARTELLDIYDSPSSSRAQAQDLNLDVGRETHLGLAPDEIGFRNASFTWSVDNGSDGTATPSERRFILKIDDKISFKWGCINLVTGPTGSGKTSMLLALLGEMHFIPLGPNSYFHLPRECGVAYAAQESWVLNETIKDNILFASEYDETRYKEVIHVCGLEGDLELFEAGDETEVGEKGLTLSGGQKARVTLARAIYSRAEILLLDDVLAALDVHTSKWIVEKCLAGDLVKDRTIILVTHNVKLAEPIASSVTVVKGGRISEYRSCIPILPNKLSEVFSDNTNEENEGHGVQFKGESKPSGKLVVAEEIQQGRINRNAVNLYTSAVGGRHSVFYFSTLLVTILVVVIASNAGTNALFIAGSIRGSRTIHERLANAIFRTTIRWLDKTPMSRILTRFSEDINSSQFLNISITGALLTDTHLSPFPNSLVPVDTTIPEWAKYAFDRTMGLTFKLTAIVILTPLFLIPGAAALAAGYICAQVYLKAQLSVKREMSIAKSPVLGHFGAIVAGLASIRAYGAQAIVTEELLHRIDRYSRSSRIFYNLQRWMAIRMHVISAVFIGSLSWYLVYVKKDTMIDYSIVTFTGIIFDWIIVINMLEGQSVSLERIEAYIQIEQEAKPTGQGKPPAYWPASGELQVENLSAKYSPDGPEVLRNLSFSVKSGERIGVVGRTGSGKSSLVLSLLRCIYTTGEVIYDGIPTSSINLDLLRSSITIIPQVPELIGGTLRQNLDSFGEIDDLTLNNALKAAGLNILQEHLAEDEEKITLDTIISGGGSNLSVGQRQIIALARALVRRSKLLILDEATSAIGAPQMLDADYKTDSIIQTSLRNELTGATVITIAHRLQTILDSDRIMVLEAGNIVEFGTPTDLLKDRNGKLRALVEDSSDKGALLKLVEGDES</sequence>
<dbReference type="SMART" id="SM00382">
    <property type="entry name" value="AAA"/>
    <property type="match status" value="2"/>
</dbReference>
<dbReference type="InterPro" id="IPR036640">
    <property type="entry name" value="ABC1_TM_sf"/>
</dbReference>
<dbReference type="InterPro" id="IPR017871">
    <property type="entry name" value="ABC_transporter-like_CS"/>
</dbReference>
<keyword evidence="5" id="KW-0067">ATP-binding</keyword>
<dbReference type="PROSITE" id="PS00211">
    <property type="entry name" value="ABC_TRANSPORTER_1"/>
    <property type="match status" value="1"/>
</dbReference>
<feature type="transmembrane region" description="Helical" evidence="8">
    <location>
        <begin position="95"/>
        <end position="116"/>
    </location>
</feature>
<keyword evidence="4" id="KW-0547">Nucleotide-binding</keyword>
<accession>A0A0D0B4Z7</accession>
<dbReference type="GO" id="GO:0140359">
    <property type="term" value="F:ABC-type transporter activity"/>
    <property type="evidence" value="ECO:0007669"/>
    <property type="project" value="InterPro"/>
</dbReference>
<evidence type="ECO:0000256" key="5">
    <source>
        <dbReference type="ARBA" id="ARBA00022840"/>
    </source>
</evidence>
<dbReference type="InterPro" id="IPR003439">
    <property type="entry name" value="ABC_transporter-like_ATP-bd"/>
</dbReference>
<feature type="domain" description="ABC transporter" evidence="9">
    <location>
        <begin position="498"/>
        <end position="740"/>
    </location>
</feature>
<dbReference type="Gene3D" id="3.40.50.300">
    <property type="entry name" value="P-loop containing nucleotide triphosphate hydrolases"/>
    <property type="match status" value="2"/>
</dbReference>
<feature type="transmembrane region" description="Helical" evidence="8">
    <location>
        <begin position="1005"/>
        <end position="1025"/>
    </location>
</feature>
<dbReference type="PROSITE" id="PS50893">
    <property type="entry name" value="ABC_TRANSPORTER_2"/>
    <property type="match status" value="2"/>
</dbReference>
<dbReference type="GO" id="GO:0016887">
    <property type="term" value="F:ATP hydrolysis activity"/>
    <property type="evidence" value="ECO:0007669"/>
    <property type="project" value="InterPro"/>
</dbReference>
<dbReference type="GO" id="GO:0016020">
    <property type="term" value="C:membrane"/>
    <property type="evidence" value="ECO:0007669"/>
    <property type="project" value="UniProtKB-SubCell"/>
</dbReference>
<dbReference type="Pfam" id="PF00664">
    <property type="entry name" value="ABC_membrane"/>
    <property type="match status" value="3"/>
</dbReference>
<dbReference type="HOGENOM" id="CLU_000604_27_6_1"/>
<dbReference type="CDD" id="cd18604">
    <property type="entry name" value="ABC_6TM_VMR1_D2_like"/>
    <property type="match status" value="1"/>
</dbReference>
<evidence type="ECO:0000256" key="7">
    <source>
        <dbReference type="ARBA" id="ARBA00023136"/>
    </source>
</evidence>
<dbReference type="InterPro" id="IPR050173">
    <property type="entry name" value="ABC_transporter_C-like"/>
</dbReference>
<dbReference type="OrthoDB" id="6500128at2759"/>
<evidence type="ECO:0000259" key="9">
    <source>
        <dbReference type="PROSITE" id="PS50893"/>
    </source>
</evidence>
<proteinExistence type="predicted"/>
<dbReference type="GO" id="GO:0005524">
    <property type="term" value="F:ATP binding"/>
    <property type="evidence" value="ECO:0007669"/>
    <property type="project" value="UniProtKB-KW"/>
</dbReference>
<feature type="domain" description="ABC transmembrane type-1" evidence="10">
    <location>
        <begin position="280"/>
        <end position="465"/>
    </location>
</feature>
<dbReference type="Pfam" id="PF00005">
    <property type="entry name" value="ABC_tran"/>
    <property type="match status" value="2"/>
</dbReference>
<feature type="transmembrane region" description="Helical" evidence="8">
    <location>
        <begin position="1031"/>
        <end position="1053"/>
    </location>
</feature>
<evidence type="ECO:0000256" key="1">
    <source>
        <dbReference type="ARBA" id="ARBA00004141"/>
    </source>
</evidence>
<feature type="transmembrane region" description="Helical" evidence="8">
    <location>
        <begin position="276"/>
        <end position="296"/>
    </location>
</feature>
<dbReference type="SUPFAM" id="SSF52540">
    <property type="entry name" value="P-loop containing nucleoside triphosphate hydrolases"/>
    <property type="match status" value="2"/>
</dbReference>
<dbReference type="Proteomes" id="UP000053593">
    <property type="component" value="Unassembled WGS sequence"/>
</dbReference>
<keyword evidence="6 8" id="KW-1133">Transmembrane helix</keyword>
<evidence type="ECO:0000259" key="10">
    <source>
        <dbReference type="PROSITE" id="PS50929"/>
    </source>
</evidence>
<evidence type="ECO:0000256" key="4">
    <source>
        <dbReference type="ARBA" id="ARBA00022741"/>
    </source>
</evidence>
<dbReference type="PANTHER" id="PTHR24223">
    <property type="entry name" value="ATP-BINDING CASSETTE SUB-FAMILY C"/>
    <property type="match status" value="1"/>
</dbReference>
<feature type="transmembrane region" description="Helical" evidence="8">
    <location>
        <begin position="316"/>
        <end position="336"/>
    </location>
</feature>
<name>A0A0D0B4Z7_9AGAR</name>
<dbReference type="EMBL" id="KN834785">
    <property type="protein sequence ID" value="KIK58410.1"/>
    <property type="molecule type" value="Genomic_DNA"/>
</dbReference>
<dbReference type="PROSITE" id="PS50929">
    <property type="entry name" value="ABC_TM1F"/>
    <property type="match status" value="2"/>
</dbReference>
<evidence type="ECO:0000313" key="12">
    <source>
        <dbReference type="Proteomes" id="UP000053593"/>
    </source>
</evidence>
<feature type="transmembrane region" description="Helical" evidence="8">
    <location>
        <begin position="790"/>
        <end position="817"/>
    </location>
</feature>
<keyword evidence="12" id="KW-1185">Reference proteome</keyword>
<comment type="subcellular location">
    <subcellularLocation>
        <location evidence="1">Membrane</location>
        <topology evidence="1">Multi-pass membrane protein</topology>
    </subcellularLocation>
</comment>
<dbReference type="SUPFAM" id="SSF90123">
    <property type="entry name" value="ABC transporter transmembrane region"/>
    <property type="match status" value="2"/>
</dbReference>
<evidence type="ECO:0000256" key="2">
    <source>
        <dbReference type="ARBA" id="ARBA00022448"/>
    </source>
</evidence>
<dbReference type="CDD" id="cd18596">
    <property type="entry name" value="ABC_6TM_VMR1_D1_like"/>
    <property type="match status" value="1"/>
</dbReference>
<feature type="transmembrane region" description="Helical" evidence="8">
    <location>
        <begin position="959"/>
        <end position="984"/>
    </location>
</feature>
<feature type="transmembrane region" description="Helical" evidence="8">
    <location>
        <begin position="910"/>
        <end position="939"/>
    </location>
</feature>
<feature type="transmembrane region" description="Helical" evidence="8">
    <location>
        <begin position="411"/>
        <end position="437"/>
    </location>
</feature>
<keyword evidence="3 8" id="KW-0812">Transmembrane</keyword>
<evidence type="ECO:0000256" key="3">
    <source>
        <dbReference type="ARBA" id="ARBA00022692"/>
    </source>
</evidence>
<reference evidence="11 12" key="1">
    <citation type="submission" date="2014-04" db="EMBL/GenBank/DDBJ databases">
        <title>Evolutionary Origins and Diversification of the Mycorrhizal Mutualists.</title>
        <authorList>
            <consortium name="DOE Joint Genome Institute"/>
            <consortium name="Mycorrhizal Genomics Consortium"/>
            <person name="Kohler A."/>
            <person name="Kuo A."/>
            <person name="Nagy L.G."/>
            <person name="Floudas D."/>
            <person name="Copeland A."/>
            <person name="Barry K.W."/>
            <person name="Cichocki N."/>
            <person name="Veneault-Fourrey C."/>
            <person name="LaButti K."/>
            <person name="Lindquist E.A."/>
            <person name="Lipzen A."/>
            <person name="Lundell T."/>
            <person name="Morin E."/>
            <person name="Murat C."/>
            <person name="Riley R."/>
            <person name="Ohm R."/>
            <person name="Sun H."/>
            <person name="Tunlid A."/>
            <person name="Henrissat B."/>
            <person name="Grigoriev I.V."/>
            <person name="Hibbett D.S."/>
            <person name="Martin F."/>
        </authorList>
    </citation>
    <scope>NUCLEOTIDE SEQUENCE [LARGE SCALE GENOMIC DNA]</scope>
    <source>
        <strain evidence="11 12">FD-317 M1</strain>
    </source>
</reference>
<dbReference type="FunFam" id="3.40.50.300:FF:000838">
    <property type="entry name" value="ABC multidrug transporter (Eurofung)"/>
    <property type="match status" value="1"/>
</dbReference>
<dbReference type="InterPro" id="IPR027417">
    <property type="entry name" value="P-loop_NTPase"/>
</dbReference>
<dbReference type="PANTHER" id="PTHR24223:SF356">
    <property type="entry name" value="ATP-BINDING CASSETTE TRANSPORTER ABC4"/>
    <property type="match status" value="1"/>
</dbReference>
<feature type="domain" description="ABC transmembrane type-1" evidence="10">
    <location>
        <begin position="774"/>
        <end position="1025"/>
    </location>
</feature>
<dbReference type="CDD" id="cd03244">
    <property type="entry name" value="ABCC_MRP_domain2"/>
    <property type="match status" value="1"/>
</dbReference>
<feature type="domain" description="ABC transporter" evidence="9">
    <location>
        <begin position="1091"/>
        <end position="1337"/>
    </location>
</feature>
<protein>
    <submittedName>
        <fullName evidence="11">Unplaced genomic scaffold GYMLUscaffold_37, whole genome shotgun sequence</fullName>
    </submittedName>
</protein>
<dbReference type="InterPro" id="IPR011527">
    <property type="entry name" value="ABC1_TM_dom"/>
</dbReference>
<dbReference type="Gene3D" id="1.20.1560.10">
    <property type="entry name" value="ABC transporter type 1, transmembrane domain"/>
    <property type="match status" value="2"/>
</dbReference>
<evidence type="ECO:0000256" key="8">
    <source>
        <dbReference type="SAM" id="Phobius"/>
    </source>
</evidence>
<keyword evidence="7 8" id="KW-0472">Membrane</keyword>
<dbReference type="CDD" id="cd03250">
    <property type="entry name" value="ABCC_MRP_domain1"/>
    <property type="match status" value="1"/>
</dbReference>
<evidence type="ECO:0000313" key="11">
    <source>
        <dbReference type="EMBL" id="KIK58410.1"/>
    </source>
</evidence>
<feature type="transmembrane region" description="Helical" evidence="8">
    <location>
        <begin position="63"/>
        <end position="83"/>
    </location>
</feature>
<keyword evidence="2" id="KW-0813">Transport</keyword>
<evidence type="ECO:0000256" key="6">
    <source>
        <dbReference type="ARBA" id="ARBA00022989"/>
    </source>
</evidence>
<feature type="transmembrane region" description="Helical" evidence="8">
    <location>
        <begin position="6"/>
        <end position="29"/>
    </location>
</feature>
<organism evidence="11 12">
    <name type="scientific">Collybiopsis luxurians FD-317 M1</name>
    <dbReference type="NCBI Taxonomy" id="944289"/>
    <lineage>
        <taxon>Eukaryota</taxon>
        <taxon>Fungi</taxon>
        <taxon>Dikarya</taxon>
        <taxon>Basidiomycota</taxon>
        <taxon>Agaricomycotina</taxon>
        <taxon>Agaricomycetes</taxon>
        <taxon>Agaricomycetidae</taxon>
        <taxon>Agaricales</taxon>
        <taxon>Marasmiineae</taxon>
        <taxon>Omphalotaceae</taxon>
        <taxon>Collybiopsis</taxon>
        <taxon>Collybiopsis luxurians</taxon>
    </lineage>
</organism>
<gene>
    <name evidence="11" type="ORF">GYMLUDRAFT_246115</name>
</gene>